<evidence type="ECO:0008006" key="3">
    <source>
        <dbReference type="Google" id="ProtNLM"/>
    </source>
</evidence>
<dbReference type="Proteomes" id="UP000309128">
    <property type="component" value="Unassembled WGS sequence"/>
</dbReference>
<dbReference type="OrthoDB" id="5177995at2"/>
<evidence type="ECO:0000313" key="1">
    <source>
        <dbReference type="EMBL" id="TMR12368.1"/>
    </source>
</evidence>
<evidence type="ECO:0000313" key="2">
    <source>
        <dbReference type="Proteomes" id="UP000309128"/>
    </source>
</evidence>
<keyword evidence="2" id="KW-1185">Reference proteome</keyword>
<comment type="caution">
    <text evidence="1">The sequence shown here is derived from an EMBL/GenBank/DDBJ whole genome shotgun (WGS) entry which is preliminary data.</text>
</comment>
<name>A0A5S4F831_9ACTN</name>
<protein>
    <recommendedName>
        <fullName evidence="3">DUF4065 domain-containing protein</fullName>
    </recommendedName>
</protein>
<accession>A0A5S4F831</accession>
<dbReference type="EMBL" id="VCKY01000136">
    <property type="protein sequence ID" value="TMR12368.1"/>
    <property type="molecule type" value="Genomic_DNA"/>
</dbReference>
<dbReference type="AlphaFoldDB" id="A0A5S4F831"/>
<proteinExistence type="predicted"/>
<organism evidence="1 2">
    <name type="scientific">Nonomuraea turkmeniaca</name>
    <dbReference type="NCBI Taxonomy" id="103838"/>
    <lineage>
        <taxon>Bacteria</taxon>
        <taxon>Bacillati</taxon>
        <taxon>Actinomycetota</taxon>
        <taxon>Actinomycetes</taxon>
        <taxon>Streptosporangiales</taxon>
        <taxon>Streptosporangiaceae</taxon>
        <taxon>Nonomuraea</taxon>
    </lineage>
</organism>
<reference evidence="1 2" key="1">
    <citation type="submission" date="2019-05" db="EMBL/GenBank/DDBJ databases">
        <title>Draft genome sequence of Nonomuraea turkmeniaca DSM 43926.</title>
        <authorList>
            <person name="Saricaoglu S."/>
            <person name="Isik K."/>
        </authorList>
    </citation>
    <scope>NUCLEOTIDE SEQUENCE [LARGE SCALE GENOMIC DNA]</scope>
    <source>
        <strain evidence="1 2">DSM 43926</strain>
    </source>
</reference>
<sequence>MSEVSPKAAFDALFVADRINRSTGPVSLDEIQVFIYLACLLALYDGKPVSKWGYGFLATPASSPFSVDLFNAIESLKAARLFSPHDEKVVLSLRGQDELAMWCELDWFADRVPYLEGATGASAAMPVSSVKAGVILEPDISRAVALDVPKELLEDPEFSEVYEQFKVLRTSLGDAVPDHMVPAVVWLSFLLEQADAARR</sequence>
<gene>
    <name evidence="1" type="ORF">ETD86_32825</name>
</gene>
<dbReference type="RefSeq" id="WP_138670535.1">
    <property type="nucleotide sequence ID" value="NZ_VCKY01000136.1"/>
</dbReference>